<organism evidence="2 3">
    <name type="scientific">Rotaria socialis</name>
    <dbReference type="NCBI Taxonomy" id="392032"/>
    <lineage>
        <taxon>Eukaryota</taxon>
        <taxon>Metazoa</taxon>
        <taxon>Spiralia</taxon>
        <taxon>Gnathifera</taxon>
        <taxon>Rotifera</taxon>
        <taxon>Eurotatoria</taxon>
        <taxon>Bdelloidea</taxon>
        <taxon>Philodinida</taxon>
        <taxon>Philodinidae</taxon>
        <taxon>Rotaria</taxon>
    </lineage>
</organism>
<feature type="region of interest" description="Disordered" evidence="1">
    <location>
        <begin position="210"/>
        <end position="250"/>
    </location>
</feature>
<dbReference type="AlphaFoldDB" id="A0A820V0A0"/>
<evidence type="ECO:0000313" key="2">
    <source>
        <dbReference type="EMBL" id="CAF4493304.1"/>
    </source>
</evidence>
<evidence type="ECO:0000256" key="1">
    <source>
        <dbReference type="SAM" id="MobiDB-lite"/>
    </source>
</evidence>
<name>A0A820V0A0_9BILA</name>
<reference evidence="2" key="1">
    <citation type="submission" date="2021-02" db="EMBL/GenBank/DDBJ databases">
        <authorList>
            <person name="Nowell W R."/>
        </authorList>
    </citation>
    <scope>NUCLEOTIDE SEQUENCE</scope>
</reference>
<accession>A0A820V0A0</accession>
<evidence type="ECO:0008006" key="4">
    <source>
        <dbReference type="Google" id="ProtNLM"/>
    </source>
</evidence>
<proteinExistence type="predicted"/>
<feature type="region of interest" description="Disordered" evidence="1">
    <location>
        <begin position="63"/>
        <end position="82"/>
    </location>
</feature>
<dbReference type="Proteomes" id="UP000663862">
    <property type="component" value="Unassembled WGS sequence"/>
</dbReference>
<comment type="caution">
    <text evidence="2">The sequence shown here is derived from an EMBL/GenBank/DDBJ whole genome shotgun (WGS) entry which is preliminary data.</text>
</comment>
<sequence>MSSLANYYNHSNYTSLSEYDDANQCDSSFNSQNESMMHKVKDVVSKIFHPSFLFSASNDTDRSKRKRSVSIENNADEQQTETSTNIITNLRTTTPKQHIANILFSHHLDLARTTRDDGSSLIDEEDDSIEDVLPTERDLTDIEQQKKRPRTANYQNIHDDERMSSHPISTDSIRLLSKHRLDHTKSSEQNYNETINRVLPSSTQRFNSSLTYRRSTSNYDPSKSPLFSDHNRKPTARATTTTSTSNTQSNEFLANHLLATGLIERPQLSATKNQQSSATLTNPTTNTNRLLSNERKILGVNYATINSHRLPYIERLRRRTLQDCIRLNRTLDNEPLSVSTIEEHQPKSTSPELKLKKVQEKECGIQCDISNVDIKKNQRIFPPADIQYEALSVPNKDTTQPSTQTEPPIEEPQVSIPTIHITKPKVLGDVTPLSWPKFARAQEEYAKKYPEKCTNIVPSKSINTSTNDKSNLINNSILVQTTSTITNLMPKIPTITFTPPPPSSSSSIQSIWKCPSCTKEHPAHTASCSLCHGINPSYKKLSALASTITVEKESVSSKKLSDATTEEPSISTPITAISNQTATTKENSLSLPSMFTTHTASPSFNPTPIQLFPTTKENPIITTVSLFSIQPVTTKENPVTTTTSVSGTTSSISTQVLPLFGSTPIVSPITVTKENSVPTTTTISFMGTPPTTAQESSFTASTTPILNTTTKLDKSLNDSTSNQFRFGTPSLLFSSVPSTSTATIVTTSTAPFTVTMTESVPMSPILSSSSSEYFRTFGNASNIATTAPFTMQANTSTSSLAINPTISGSSMATAPLINTTSSPMSTVTSFPTSNSFASLSQTTPAPFQFGTAAINVVPASTTMQSSPSSGITTHSSSNFFSSSASSNVGPTFGTNSLFNMGSISAGTPSNSFSLLPSTNNAPFAFSFASQSNTIVNPTQNSIEPAASTSGFIFVPQASSGLSTFGVAPSALSQGGFNFTRTTSAPIINNQFSPVDQSNSSPSGTNPFDITRDDAANGSRPMLRAKRRQRN</sequence>
<dbReference type="EMBL" id="CAJOBQ010001509">
    <property type="protein sequence ID" value="CAF4493304.1"/>
    <property type="molecule type" value="Genomic_DNA"/>
</dbReference>
<gene>
    <name evidence="2" type="ORF">TSG867_LOCUS20486</name>
</gene>
<feature type="compositionally biased region" description="Low complexity" evidence="1">
    <location>
        <begin position="239"/>
        <end position="250"/>
    </location>
</feature>
<feature type="compositionally biased region" description="Polar residues" evidence="1">
    <location>
        <begin position="210"/>
        <end position="221"/>
    </location>
</feature>
<protein>
    <recommendedName>
        <fullName evidence="4">RanBP2-type domain-containing protein</fullName>
    </recommendedName>
</protein>
<feature type="compositionally biased region" description="Polar residues" evidence="1">
    <location>
        <begin position="988"/>
        <end position="1007"/>
    </location>
</feature>
<feature type="region of interest" description="Disordered" evidence="1">
    <location>
        <begin position="988"/>
        <end position="1030"/>
    </location>
</feature>
<evidence type="ECO:0000313" key="3">
    <source>
        <dbReference type="Proteomes" id="UP000663862"/>
    </source>
</evidence>